<dbReference type="Pfam" id="PF12896">
    <property type="entry name" value="ANAPC4"/>
    <property type="match status" value="1"/>
</dbReference>
<dbReference type="AlphaFoldDB" id="A0A1E7EWM1"/>
<dbReference type="Pfam" id="PF12894">
    <property type="entry name" value="ANAPC4_WD40"/>
    <property type="match status" value="1"/>
</dbReference>
<keyword evidence="4" id="KW-0833">Ubl conjugation pathway</keyword>
<evidence type="ECO:0000256" key="2">
    <source>
        <dbReference type="ARBA" id="ARBA00022618"/>
    </source>
</evidence>
<dbReference type="GO" id="GO:0034399">
    <property type="term" value="C:nuclear periphery"/>
    <property type="evidence" value="ECO:0007669"/>
    <property type="project" value="TreeGrafter"/>
</dbReference>
<feature type="domain" description="Anaphase-promoting complex subunit 4 long" evidence="7">
    <location>
        <begin position="351"/>
        <end position="578"/>
    </location>
</feature>
<proteinExistence type="predicted"/>
<name>A0A1E7EWM1_9STRA</name>
<keyword evidence="9" id="KW-1185">Reference proteome</keyword>
<dbReference type="GO" id="GO:0070979">
    <property type="term" value="P:protein K11-linked ubiquitination"/>
    <property type="evidence" value="ECO:0007669"/>
    <property type="project" value="TreeGrafter"/>
</dbReference>
<dbReference type="EMBL" id="KV784373">
    <property type="protein sequence ID" value="OEU10195.1"/>
    <property type="molecule type" value="Genomic_DNA"/>
</dbReference>
<evidence type="ECO:0000256" key="5">
    <source>
        <dbReference type="ARBA" id="ARBA00023306"/>
    </source>
</evidence>
<gene>
    <name evidence="8" type="ORF">FRACYDRAFT_264003</name>
</gene>
<evidence type="ECO:0000313" key="9">
    <source>
        <dbReference type="Proteomes" id="UP000095751"/>
    </source>
</evidence>
<dbReference type="InterPro" id="IPR024977">
    <property type="entry name" value="Apc4-like_WD40_dom"/>
</dbReference>
<dbReference type="InterPro" id="IPR024789">
    <property type="entry name" value="APC4"/>
</dbReference>
<dbReference type="GO" id="GO:0031145">
    <property type="term" value="P:anaphase-promoting complex-dependent catabolic process"/>
    <property type="evidence" value="ECO:0007669"/>
    <property type="project" value="InterPro"/>
</dbReference>
<dbReference type="OrthoDB" id="2110451at2759"/>
<dbReference type="InterPro" id="IPR024790">
    <property type="entry name" value="APC4_long_dom"/>
</dbReference>
<dbReference type="PANTHER" id="PTHR13260">
    <property type="entry name" value="ANAPHASE PROMOTING COMPLEX SUBUNIT 4 APC4"/>
    <property type="match status" value="1"/>
</dbReference>
<protein>
    <recommendedName>
        <fullName evidence="1">Anaphase-promoting complex subunit 4</fullName>
    </recommendedName>
</protein>
<keyword evidence="5" id="KW-0131">Cell cycle</keyword>
<reference evidence="8 9" key="1">
    <citation type="submission" date="2016-09" db="EMBL/GenBank/DDBJ databases">
        <title>Extensive genetic diversity and differential bi-allelic expression allows diatom success in the polar Southern Ocean.</title>
        <authorList>
            <consortium name="DOE Joint Genome Institute"/>
            <person name="Mock T."/>
            <person name="Otillar R.P."/>
            <person name="Strauss J."/>
            <person name="Dupont C."/>
            <person name="Frickenhaus S."/>
            <person name="Maumus F."/>
            <person name="Mcmullan M."/>
            <person name="Sanges R."/>
            <person name="Schmutz J."/>
            <person name="Toseland A."/>
            <person name="Valas R."/>
            <person name="Veluchamy A."/>
            <person name="Ward B.J."/>
            <person name="Allen A."/>
            <person name="Barry K."/>
            <person name="Falciatore A."/>
            <person name="Ferrante M."/>
            <person name="Fortunato A.E."/>
            <person name="Gloeckner G."/>
            <person name="Gruber A."/>
            <person name="Hipkin R."/>
            <person name="Janech M."/>
            <person name="Kroth P."/>
            <person name="Leese F."/>
            <person name="Lindquist E."/>
            <person name="Lyon B.R."/>
            <person name="Martin J."/>
            <person name="Mayer C."/>
            <person name="Parker M."/>
            <person name="Quesneville H."/>
            <person name="Raymond J."/>
            <person name="Uhlig C."/>
            <person name="Valentin K.U."/>
            <person name="Worden A.Z."/>
            <person name="Armbrust E.V."/>
            <person name="Bowler C."/>
            <person name="Green B."/>
            <person name="Moulton V."/>
            <person name="Van Oosterhout C."/>
            <person name="Grigoriev I."/>
        </authorList>
    </citation>
    <scope>NUCLEOTIDE SEQUENCE [LARGE SCALE GENOMIC DNA]</scope>
    <source>
        <strain evidence="8 9">CCMP1102</strain>
    </source>
</reference>
<dbReference type="KEGG" id="fcy:FRACYDRAFT_264003"/>
<evidence type="ECO:0000256" key="1">
    <source>
        <dbReference type="ARBA" id="ARBA00016067"/>
    </source>
</evidence>
<organism evidence="8 9">
    <name type="scientific">Fragilariopsis cylindrus CCMP1102</name>
    <dbReference type="NCBI Taxonomy" id="635003"/>
    <lineage>
        <taxon>Eukaryota</taxon>
        <taxon>Sar</taxon>
        <taxon>Stramenopiles</taxon>
        <taxon>Ochrophyta</taxon>
        <taxon>Bacillariophyta</taxon>
        <taxon>Bacillariophyceae</taxon>
        <taxon>Bacillariophycidae</taxon>
        <taxon>Bacillariales</taxon>
        <taxon>Bacillariaceae</taxon>
        <taxon>Fragilariopsis</taxon>
    </lineage>
</organism>
<sequence length="992" mass="108478">MASSSEEAPDTATRQSFSLLQSRKFIVPSSKSGDTDTDADDNYDNRKSTICRLAKLCPSMDLILVRIFSSSSSSLVIYRSLSWQKVAGIPLREYSNVGDSAGSSGSDSDSGSLSYCWSPSGQCVAVAQDSSVSLYGVENLITAAGRNGAMSGSNSGSADWTITIVDFNSENVVGGSSSSSSKSVDVIALHWAHVGKNHPTAAAPSMEEEEREISWRYQSHYIDQSTKFLPPSAYYCNDGMEGGGGSMGMSVDAESSVSSRGSLPECRTPLSVLCVSTNDMEHRLYLHGRYPLLTLPKCNNGFVNTTSSASSMKSPLVVASNDLAYWLTATPIANDAASSTTELSTNNSLTLYHTPFLKRDRYALQQIAALHTSITAHLQMIKRSVSIVAGSWQTSLKPLDQKLLPLTNLLRNYGVEVDENVNNEVTGNTSITMTTLSTVMKEYIMMGHVTHSSSIANAMDQFFTGVQMNDQLLQRMERSLLASMGNVESTAIGCLLRPTQALGWQIQELGGLVQFFDTTYDDDADTVGGEETISSKSQLVQELIEASQQMWISTENVITSIVSGRMLVRDFCGWLRHAGSQVKARGTAPNSVQRENAKKRRVSQAILERLVTVLNKSQKDSLLSSSTMGKDQKTQTGLSETLLNLTVTEMLTEATEIPSSTRPQSPSSVRGILYPIPSVCPSVQQAFAATKSLFSNPLSNVPNQICSKDIFLPRTSSSIEKCIIATHSRIGRDSASCSVFWDDDKEEGEEMTHFLPKISYKSNRYANLSPESGLENCRQWFLIAQASQNIIQIFCLPLGWTQKDPDDNDIEDEDIDRDDIPYYLTAKLILPVEGRVLQIGFYGDDGKSSLSSGMDSGSGMEGKQKIGFIYRNSSSSSVTELWTTVYDSLLWQAVPFDSMLLNASQVDSTCCRNILPISLARDYDEEEVLVAHNRIVSENSSTELCELLLPQRGVGGVVTDMNEGNIASLELLDLEEHEGDDDDDDEEEDYEE</sequence>
<evidence type="ECO:0000259" key="6">
    <source>
        <dbReference type="Pfam" id="PF12894"/>
    </source>
</evidence>
<evidence type="ECO:0000256" key="4">
    <source>
        <dbReference type="ARBA" id="ARBA00022786"/>
    </source>
</evidence>
<dbReference type="GO" id="GO:0051301">
    <property type="term" value="P:cell division"/>
    <property type="evidence" value="ECO:0007669"/>
    <property type="project" value="UniProtKB-KW"/>
</dbReference>
<dbReference type="PANTHER" id="PTHR13260:SF0">
    <property type="entry name" value="ANAPHASE-PROMOTING COMPLEX SUBUNIT 4"/>
    <property type="match status" value="1"/>
</dbReference>
<accession>A0A1E7EWM1</accession>
<keyword evidence="3" id="KW-0498">Mitosis</keyword>
<keyword evidence="2" id="KW-0132">Cell division</keyword>
<dbReference type="InParanoid" id="A0A1E7EWM1"/>
<evidence type="ECO:0000259" key="7">
    <source>
        <dbReference type="Pfam" id="PF12896"/>
    </source>
</evidence>
<feature type="domain" description="Anaphase-promoting complex subunit 4-like WD40" evidence="6">
    <location>
        <begin position="55"/>
        <end position="139"/>
    </location>
</feature>
<evidence type="ECO:0000313" key="8">
    <source>
        <dbReference type="EMBL" id="OEU10195.1"/>
    </source>
</evidence>
<dbReference type="GO" id="GO:0005680">
    <property type="term" value="C:anaphase-promoting complex"/>
    <property type="evidence" value="ECO:0007669"/>
    <property type="project" value="InterPro"/>
</dbReference>
<evidence type="ECO:0000256" key="3">
    <source>
        <dbReference type="ARBA" id="ARBA00022776"/>
    </source>
</evidence>
<dbReference type="Proteomes" id="UP000095751">
    <property type="component" value="Unassembled WGS sequence"/>
</dbReference>